<keyword evidence="2" id="KW-1185">Reference proteome</keyword>
<dbReference type="EMBL" id="AVOT02054708">
    <property type="protein sequence ID" value="MBW0549384.1"/>
    <property type="molecule type" value="Genomic_DNA"/>
</dbReference>
<proteinExistence type="predicted"/>
<comment type="caution">
    <text evidence="1">The sequence shown here is derived from an EMBL/GenBank/DDBJ whole genome shotgun (WGS) entry which is preliminary data.</text>
</comment>
<accession>A0A9Q3IT01</accession>
<name>A0A9Q3IT01_9BASI</name>
<reference evidence="1" key="1">
    <citation type="submission" date="2021-03" db="EMBL/GenBank/DDBJ databases">
        <title>Draft genome sequence of rust myrtle Austropuccinia psidii MF-1, a brazilian biotype.</title>
        <authorList>
            <person name="Quecine M.C."/>
            <person name="Pachon D.M.R."/>
            <person name="Bonatelli M.L."/>
            <person name="Correr F.H."/>
            <person name="Franceschini L.M."/>
            <person name="Leite T.F."/>
            <person name="Margarido G.R.A."/>
            <person name="Almeida C.A."/>
            <person name="Ferrarezi J.A."/>
            <person name="Labate C.A."/>
        </authorList>
    </citation>
    <scope>NUCLEOTIDE SEQUENCE</scope>
    <source>
        <strain evidence="1">MF-1</strain>
    </source>
</reference>
<dbReference type="AlphaFoldDB" id="A0A9Q3IT01"/>
<protein>
    <submittedName>
        <fullName evidence="1">Uncharacterized protein</fullName>
    </submittedName>
</protein>
<sequence length="102" mass="11510">MAAALEGSPEASEAPNLALSNQHLLYKAEPDFLSMMYQVTQFMGQLTQAVSPRDNSRAPEFMTPSIKAPDSFFGTRAHKLRLFIQSWQSIFDNNPENFFSHI</sequence>
<evidence type="ECO:0000313" key="2">
    <source>
        <dbReference type="Proteomes" id="UP000765509"/>
    </source>
</evidence>
<dbReference type="Proteomes" id="UP000765509">
    <property type="component" value="Unassembled WGS sequence"/>
</dbReference>
<organism evidence="1 2">
    <name type="scientific">Austropuccinia psidii MF-1</name>
    <dbReference type="NCBI Taxonomy" id="1389203"/>
    <lineage>
        <taxon>Eukaryota</taxon>
        <taxon>Fungi</taxon>
        <taxon>Dikarya</taxon>
        <taxon>Basidiomycota</taxon>
        <taxon>Pucciniomycotina</taxon>
        <taxon>Pucciniomycetes</taxon>
        <taxon>Pucciniales</taxon>
        <taxon>Sphaerophragmiaceae</taxon>
        <taxon>Austropuccinia</taxon>
    </lineage>
</organism>
<gene>
    <name evidence="1" type="ORF">O181_089099</name>
</gene>
<evidence type="ECO:0000313" key="1">
    <source>
        <dbReference type="EMBL" id="MBW0549384.1"/>
    </source>
</evidence>